<evidence type="ECO:0000313" key="2">
    <source>
        <dbReference type="Proteomes" id="UP000270296"/>
    </source>
</evidence>
<organism evidence="3">
    <name type="scientific">Soboliphyme baturini</name>
    <dbReference type="NCBI Taxonomy" id="241478"/>
    <lineage>
        <taxon>Eukaryota</taxon>
        <taxon>Metazoa</taxon>
        <taxon>Ecdysozoa</taxon>
        <taxon>Nematoda</taxon>
        <taxon>Enoplea</taxon>
        <taxon>Dorylaimia</taxon>
        <taxon>Dioctophymatida</taxon>
        <taxon>Dioctophymatoidea</taxon>
        <taxon>Soboliphymatidae</taxon>
        <taxon>Soboliphyme</taxon>
    </lineage>
</organism>
<keyword evidence="2" id="KW-1185">Reference proteome</keyword>
<gene>
    <name evidence="1" type="ORF">SBAD_LOCUS4809</name>
</gene>
<dbReference type="AlphaFoldDB" id="A0A183IMG3"/>
<dbReference type="Proteomes" id="UP000270296">
    <property type="component" value="Unassembled WGS sequence"/>
</dbReference>
<accession>A0A183IMG3</accession>
<evidence type="ECO:0000313" key="1">
    <source>
        <dbReference type="EMBL" id="VDP05460.1"/>
    </source>
</evidence>
<protein>
    <submittedName>
        <fullName evidence="3">Transposase</fullName>
    </submittedName>
</protein>
<reference evidence="1 2" key="2">
    <citation type="submission" date="2018-11" db="EMBL/GenBank/DDBJ databases">
        <authorList>
            <consortium name="Pathogen Informatics"/>
        </authorList>
    </citation>
    <scope>NUCLEOTIDE SEQUENCE [LARGE SCALE GENOMIC DNA]</scope>
</reference>
<sequence>MKQTCGQDGPPESQATGMRRPSFCGLNVHLRSMVEDLKAVLMKAIYFLYRILMKPQSERVRRLFTKRERSKYQMLLRQRRKQNRRCMRSFIEFTALCQKASAAVAIGNAFLKNFDITAAVAAIHGRIAPAPCFSYVTLRHS</sequence>
<evidence type="ECO:0000313" key="3">
    <source>
        <dbReference type="WBParaSite" id="SBAD_0000500701-mRNA-1"/>
    </source>
</evidence>
<dbReference type="EMBL" id="UZAM01008562">
    <property type="protein sequence ID" value="VDP05460.1"/>
    <property type="molecule type" value="Genomic_DNA"/>
</dbReference>
<proteinExistence type="predicted"/>
<reference evidence="3" key="1">
    <citation type="submission" date="2016-06" db="UniProtKB">
        <authorList>
            <consortium name="WormBaseParasite"/>
        </authorList>
    </citation>
    <scope>IDENTIFICATION</scope>
</reference>
<dbReference type="WBParaSite" id="SBAD_0000500701-mRNA-1">
    <property type="protein sequence ID" value="SBAD_0000500701-mRNA-1"/>
    <property type="gene ID" value="SBAD_0000500701"/>
</dbReference>
<name>A0A183IMG3_9BILA</name>